<accession>A0A2R4ME59</accession>
<protein>
    <submittedName>
        <fullName evidence="2">Uncharacterized protein</fullName>
    </submittedName>
</protein>
<dbReference type="AlphaFoldDB" id="A0A2R4ME59"/>
<dbReference type="KEGG" id="mmyr:MXMO3_01767"/>
<evidence type="ECO:0000313" key="2">
    <source>
        <dbReference type="EMBL" id="AVX04292.1"/>
    </source>
</evidence>
<dbReference type="Proteomes" id="UP000258927">
    <property type="component" value="Chromosome"/>
</dbReference>
<sequence>MNDMAHQENTDQQDWTYWQKALAGDKPPVHEGDPQSGFYRRRLKKNGPFVPVAIWRDGDDWVALVDGKPADAMYLWTWVCDKPITKAEYDRVSNGEPWSDAPIFDPTATNDLRNSDPENELEALKDQIESAKAGIAEFEKIESDEAQVKAQALRARLNELSNEADKKRTAEKKPHLDAGKAVDAKWQPLVKDAKANAEKIKKAMSAYETEKLKKQREEQARLEQQRRETEEAAKRDEEMGRPKAADATPPPETDTTPEQTAPAPIKGNYGRAASVSVVKVVTGISDQGALYAFLKDHPELKQTMIDLAQRAVKKGFEVPGVSIDEQAKVS</sequence>
<proteinExistence type="predicted"/>
<keyword evidence="3" id="KW-1185">Reference proteome</keyword>
<feature type="compositionally biased region" description="Low complexity" evidence="1">
    <location>
        <begin position="253"/>
        <end position="264"/>
    </location>
</feature>
<dbReference type="EMBL" id="CP021330">
    <property type="protein sequence ID" value="AVX04292.1"/>
    <property type="molecule type" value="Genomic_DNA"/>
</dbReference>
<name>A0A2R4ME59_9HYPH</name>
<dbReference type="RefSeq" id="WP_117395628.1">
    <property type="nucleotide sequence ID" value="NZ_CP021330.1"/>
</dbReference>
<feature type="compositionally biased region" description="Basic and acidic residues" evidence="1">
    <location>
        <begin position="210"/>
        <end position="244"/>
    </location>
</feature>
<reference evidence="2 3" key="1">
    <citation type="submission" date="2017-05" db="EMBL/GenBank/DDBJ databases">
        <title>Genome Analysis of Maritalea myrionectae HL2708#5.</title>
        <authorList>
            <consortium name="Cotde Inc.-PKNU"/>
            <person name="Jang D."/>
            <person name="Oh H.-M."/>
        </authorList>
    </citation>
    <scope>NUCLEOTIDE SEQUENCE [LARGE SCALE GENOMIC DNA]</scope>
    <source>
        <strain evidence="2 3">HL2708#5</strain>
    </source>
</reference>
<feature type="region of interest" description="Disordered" evidence="1">
    <location>
        <begin position="210"/>
        <end position="267"/>
    </location>
</feature>
<gene>
    <name evidence="2" type="ORF">MXMO3_01767</name>
</gene>
<evidence type="ECO:0000256" key="1">
    <source>
        <dbReference type="SAM" id="MobiDB-lite"/>
    </source>
</evidence>
<evidence type="ECO:0000313" key="3">
    <source>
        <dbReference type="Proteomes" id="UP000258927"/>
    </source>
</evidence>
<organism evidence="2 3">
    <name type="scientific">Maritalea myrionectae</name>
    <dbReference type="NCBI Taxonomy" id="454601"/>
    <lineage>
        <taxon>Bacteria</taxon>
        <taxon>Pseudomonadati</taxon>
        <taxon>Pseudomonadota</taxon>
        <taxon>Alphaproteobacteria</taxon>
        <taxon>Hyphomicrobiales</taxon>
        <taxon>Devosiaceae</taxon>
        <taxon>Maritalea</taxon>
    </lineage>
</organism>
<feature type="region of interest" description="Disordered" evidence="1">
    <location>
        <begin position="163"/>
        <end position="182"/>
    </location>
</feature>